<evidence type="ECO:0000313" key="2">
    <source>
        <dbReference type="Proteomes" id="UP000827092"/>
    </source>
</evidence>
<evidence type="ECO:0008006" key="3">
    <source>
        <dbReference type="Google" id="ProtNLM"/>
    </source>
</evidence>
<organism evidence="1 2">
    <name type="scientific">Oedothorax gibbosus</name>
    <dbReference type="NCBI Taxonomy" id="931172"/>
    <lineage>
        <taxon>Eukaryota</taxon>
        <taxon>Metazoa</taxon>
        <taxon>Ecdysozoa</taxon>
        <taxon>Arthropoda</taxon>
        <taxon>Chelicerata</taxon>
        <taxon>Arachnida</taxon>
        <taxon>Araneae</taxon>
        <taxon>Araneomorphae</taxon>
        <taxon>Entelegynae</taxon>
        <taxon>Araneoidea</taxon>
        <taxon>Linyphiidae</taxon>
        <taxon>Erigoninae</taxon>
        <taxon>Oedothorax</taxon>
    </lineage>
</organism>
<gene>
    <name evidence="1" type="ORF">JTE90_009977</name>
</gene>
<comment type="caution">
    <text evidence="1">The sequence shown here is derived from an EMBL/GenBank/DDBJ whole genome shotgun (WGS) entry which is preliminary data.</text>
</comment>
<dbReference type="EMBL" id="JAFNEN010006277">
    <property type="protein sequence ID" value="KAG8156146.1"/>
    <property type="molecule type" value="Genomic_DNA"/>
</dbReference>
<protein>
    <recommendedName>
        <fullName evidence="3">Secreted protein</fullName>
    </recommendedName>
</protein>
<evidence type="ECO:0000313" key="1">
    <source>
        <dbReference type="EMBL" id="KAG8156146.1"/>
    </source>
</evidence>
<name>A0AAV6TDW6_9ARAC</name>
<dbReference type="Proteomes" id="UP000827092">
    <property type="component" value="Unassembled WGS sequence"/>
</dbReference>
<sequence>MVRLFLLGPLDPDLTIVLCTSEPLCGPPPVFLWPRPCPASSPSFFCPNVCAQTPPLPQVNALVSRVRPARE</sequence>
<keyword evidence="2" id="KW-1185">Reference proteome</keyword>
<dbReference type="AlphaFoldDB" id="A0AAV6TDW6"/>
<proteinExistence type="predicted"/>
<reference evidence="1 2" key="1">
    <citation type="journal article" date="2022" name="Nat. Ecol. Evol.">
        <title>A masculinizing supergene underlies an exaggerated male reproductive morph in a spider.</title>
        <authorList>
            <person name="Hendrickx F."/>
            <person name="De Corte Z."/>
            <person name="Sonet G."/>
            <person name="Van Belleghem S.M."/>
            <person name="Kostlbacher S."/>
            <person name="Vangestel C."/>
        </authorList>
    </citation>
    <scope>NUCLEOTIDE SEQUENCE [LARGE SCALE GENOMIC DNA]</scope>
    <source>
        <strain evidence="1">W744_W776</strain>
    </source>
</reference>
<accession>A0AAV6TDW6</accession>